<feature type="region of interest" description="Disordered" evidence="4">
    <location>
        <begin position="575"/>
        <end position="620"/>
    </location>
</feature>
<feature type="repeat" description="WD" evidence="3">
    <location>
        <begin position="280"/>
        <end position="314"/>
    </location>
</feature>
<dbReference type="SMART" id="SM00312">
    <property type="entry name" value="PX"/>
    <property type="match status" value="1"/>
</dbReference>
<dbReference type="PANTHER" id="PTHR19848">
    <property type="entry name" value="WD40 REPEAT PROTEIN"/>
    <property type="match status" value="1"/>
</dbReference>
<evidence type="ECO:0000313" key="6">
    <source>
        <dbReference type="EMBL" id="CAE7356173.1"/>
    </source>
</evidence>
<evidence type="ECO:0000256" key="2">
    <source>
        <dbReference type="ARBA" id="ARBA00022737"/>
    </source>
</evidence>
<dbReference type="SMART" id="SM00320">
    <property type="entry name" value="WD40"/>
    <property type="match status" value="5"/>
</dbReference>
<dbReference type="Pfam" id="PF00400">
    <property type="entry name" value="WD40"/>
    <property type="match status" value="2"/>
</dbReference>
<dbReference type="CDD" id="cd06093">
    <property type="entry name" value="PX_domain"/>
    <property type="match status" value="1"/>
</dbReference>
<dbReference type="Gene3D" id="2.130.10.10">
    <property type="entry name" value="YVTN repeat-like/Quinoprotein amine dehydrogenase"/>
    <property type="match status" value="2"/>
</dbReference>
<gene>
    <name evidence="6" type="primary">mhkB</name>
    <name evidence="6" type="ORF">SNAT2548_LOCUS18953</name>
</gene>
<protein>
    <submittedName>
        <fullName evidence="6">MhkB protein</fullName>
    </submittedName>
</protein>
<dbReference type="Gene3D" id="3.30.1520.10">
    <property type="entry name" value="Phox-like domain"/>
    <property type="match status" value="1"/>
</dbReference>
<keyword evidence="2" id="KW-0677">Repeat</keyword>
<dbReference type="EMBL" id="CAJNDS010002160">
    <property type="protein sequence ID" value="CAE7356173.1"/>
    <property type="molecule type" value="Genomic_DNA"/>
</dbReference>
<dbReference type="InterPro" id="IPR036871">
    <property type="entry name" value="PX_dom_sf"/>
</dbReference>
<keyword evidence="7" id="KW-1185">Reference proteome</keyword>
<feature type="region of interest" description="Disordered" evidence="4">
    <location>
        <begin position="508"/>
        <end position="538"/>
    </location>
</feature>
<organism evidence="6 7">
    <name type="scientific">Symbiodinium natans</name>
    <dbReference type="NCBI Taxonomy" id="878477"/>
    <lineage>
        <taxon>Eukaryota</taxon>
        <taxon>Sar</taxon>
        <taxon>Alveolata</taxon>
        <taxon>Dinophyceae</taxon>
        <taxon>Suessiales</taxon>
        <taxon>Symbiodiniaceae</taxon>
        <taxon>Symbiodinium</taxon>
    </lineage>
</organism>
<evidence type="ECO:0000259" key="5">
    <source>
        <dbReference type="PROSITE" id="PS50195"/>
    </source>
</evidence>
<feature type="domain" description="PX" evidence="5">
    <location>
        <begin position="32"/>
        <end position="142"/>
    </location>
</feature>
<dbReference type="OrthoDB" id="10254720at2759"/>
<dbReference type="Proteomes" id="UP000604046">
    <property type="component" value="Unassembled WGS sequence"/>
</dbReference>
<dbReference type="PANTHER" id="PTHR19848:SF8">
    <property type="entry name" value="F-BOX AND WD REPEAT DOMAIN CONTAINING 7"/>
    <property type="match status" value="1"/>
</dbReference>
<feature type="compositionally biased region" description="Acidic residues" evidence="4">
    <location>
        <begin position="609"/>
        <end position="620"/>
    </location>
</feature>
<name>A0A812PQU3_9DINO</name>
<dbReference type="SUPFAM" id="SSF64268">
    <property type="entry name" value="PX domain"/>
    <property type="match status" value="1"/>
</dbReference>
<dbReference type="InterPro" id="IPR001680">
    <property type="entry name" value="WD40_rpt"/>
</dbReference>
<accession>A0A812PQU3</accession>
<dbReference type="PROSITE" id="PS50082">
    <property type="entry name" value="WD_REPEATS_2"/>
    <property type="match status" value="2"/>
</dbReference>
<feature type="repeat" description="WD" evidence="3">
    <location>
        <begin position="458"/>
        <end position="490"/>
    </location>
</feature>
<evidence type="ECO:0000256" key="1">
    <source>
        <dbReference type="ARBA" id="ARBA00022574"/>
    </source>
</evidence>
<dbReference type="InterPro" id="IPR001683">
    <property type="entry name" value="PX_dom"/>
</dbReference>
<evidence type="ECO:0000313" key="7">
    <source>
        <dbReference type="Proteomes" id="UP000604046"/>
    </source>
</evidence>
<dbReference type="InterPro" id="IPR036322">
    <property type="entry name" value="WD40_repeat_dom_sf"/>
</dbReference>
<evidence type="ECO:0000256" key="3">
    <source>
        <dbReference type="PROSITE-ProRule" id="PRU00221"/>
    </source>
</evidence>
<dbReference type="AlphaFoldDB" id="A0A812PQU3"/>
<reference evidence="6" key="1">
    <citation type="submission" date="2021-02" db="EMBL/GenBank/DDBJ databases">
        <authorList>
            <person name="Dougan E. K."/>
            <person name="Rhodes N."/>
            <person name="Thang M."/>
            <person name="Chan C."/>
        </authorList>
    </citation>
    <scope>NUCLEOTIDE SEQUENCE</scope>
</reference>
<comment type="caution">
    <text evidence="6">The sequence shown here is derived from an EMBL/GenBank/DDBJ whole genome shotgun (WGS) entry which is preliminary data.</text>
</comment>
<dbReference type="Pfam" id="PF00787">
    <property type="entry name" value="PX"/>
    <property type="match status" value="1"/>
</dbReference>
<dbReference type="SUPFAM" id="SSF50978">
    <property type="entry name" value="WD40 repeat-like"/>
    <property type="match status" value="1"/>
</dbReference>
<sequence>MARVQKVGREIPVSASVERFEVVDAGSGHDVLSKGLDAVKARVSLVKTGQHVDYIIRVFFEGQSWTVTRRYNEFAALFDTLKNKLASVPAMPSKSMVRQFAPEYLEARKNGLSSFLREVCRRRDAVNCREVQDFLLLRNRVPSLAQPDASEPVQSAEVQEASFGLSHFEYDAVQGALLLGSRDFSWSSRVDTKITNIKMPWEKKAPNLPSSQMSLWQQSPAELKFHMKGMNRFTSLITCVLIANCRDKATCLAGLSDGTIGILPMKAEMGSGSSGQVLPLVRHTAGVEAMALDETEQHLFSASSDKAIIVFDLKRQMIQCEVSAPSPPTQMIHCQEQRRLFTAMRNGTVAVWDTSILPLQRIAIVPDGATQLGNPITTMDYDSSTGTLFTGSKDGIHLWAVKTSDMGGWGRKLGQITEMSSPPTALVWAASSREIIAGFGNGAVVVFDLDQGEPSYAIQAHSDGVTAAKWLDAPRRLLTASKDKTLKIWDFPSLQRAPLETTSWAPAVHQERSWQPPARPASSSFSGTGGDPLRSANSGFGGYGHTAASSPSGLAGGTYAAEAAPGSFTGGGYASPAPVSSSFSGMPAAQQPVAPNVVGRPKAAAAAAEDSEDDLAGWDS</sequence>
<proteinExistence type="predicted"/>
<evidence type="ECO:0000256" key="4">
    <source>
        <dbReference type="SAM" id="MobiDB-lite"/>
    </source>
</evidence>
<dbReference type="GO" id="GO:0035091">
    <property type="term" value="F:phosphatidylinositol binding"/>
    <property type="evidence" value="ECO:0007669"/>
    <property type="project" value="InterPro"/>
</dbReference>
<dbReference type="PROSITE" id="PS50294">
    <property type="entry name" value="WD_REPEATS_REGION"/>
    <property type="match status" value="1"/>
</dbReference>
<dbReference type="InterPro" id="IPR015943">
    <property type="entry name" value="WD40/YVTN_repeat-like_dom_sf"/>
</dbReference>
<dbReference type="PROSITE" id="PS50195">
    <property type="entry name" value="PX"/>
    <property type="match status" value="1"/>
</dbReference>
<keyword evidence="1 3" id="KW-0853">WD repeat</keyword>